<evidence type="ECO:0000313" key="6">
    <source>
        <dbReference type="Proteomes" id="UP000694412"/>
    </source>
</evidence>
<dbReference type="Gene3D" id="1.20.245.10">
    <property type="entry name" value="Lipoxygenase-1, Domain 5"/>
    <property type="match status" value="1"/>
</dbReference>
<dbReference type="InterPro" id="IPR036226">
    <property type="entry name" value="LipOase_C_sf"/>
</dbReference>
<dbReference type="InterPro" id="IPR013819">
    <property type="entry name" value="LipOase_C"/>
</dbReference>
<keyword evidence="2" id="KW-0223">Dioxygenase</keyword>
<dbReference type="GO" id="GO:0046872">
    <property type="term" value="F:metal ion binding"/>
    <property type="evidence" value="ECO:0007669"/>
    <property type="project" value="UniProtKB-KW"/>
</dbReference>
<evidence type="ECO:0000256" key="1">
    <source>
        <dbReference type="ARBA" id="ARBA00022723"/>
    </source>
</evidence>
<dbReference type="Proteomes" id="UP000694412">
    <property type="component" value="Unassembled WGS sequence"/>
</dbReference>
<name>A0A8C2SRR0_COTJA</name>
<dbReference type="PANTHER" id="PTHR11771">
    <property type="entry name" value="LIPOXYGENASE"/>
    <property type="match status" value="1"/>
</dbReference>
<dbReference type="GeneTree" id="ENSGT00940000156796"/>
<evidence type="ECO:0000259" key="4">
    <source>
        <dbReference type="PROSITE" id="PS51393"/>
    </source>
</evidence>
<reference evidence="5" key="2">
    <citation type="submission" date="2025-09" db="UniProtKB">
        <authorList>
            <consortium name="Ensembl"/>
        </authorList>
    </citation>
    <scope>IDENTIFICATION</scope>
</reference>
<evidence type="ECO:0000313" key="5">
    <source>
        <dbReference type="Ensembl" id="ENSCJPP00005002178.1"/>
    </source>
</evidence>
<reference evidence="5" key="1">
    <citation type="submission" date="2025-08" db="UniProtKB">
        <authorList>
            <consortium name="Ensembl"/>
        </authorList>
    </citation>
    <scope>IDENTIFICATION</scope>
</reference>
<organism evidence="5 6">
    <name type="scientific">Coturnix japonica</name>
    <name type="common">Japanese quail</name>
    <name type="synonym">Coturnix coturnix japonica</name>
    <dbReference type="NCBI Taxonomy" id="93934"/>
    <lineage>
        <taxon>Eukaryota</taxon>
        <taxon>Metazoa</taxon>
        <taxon>Chordata</taxon>
        <taxon>Craniata</taxon>
        <taxon>Vertebrata</taxon>
        <taxon>Euteleostomi</taxon>
        <taxon>Archelosauria</taxon>
        <taxon>Archosauria</taxon>
        <taxon>Dinosauria</taxon>
        <taxon>Saurischia</taxon>
        <taxon>Theropoda</taxon>
        <taxon>Coelurosauria</taxon>
        <taxon>Aves</taxon>
        <taxon>Neognathae</taxon>
        <taxon>Galloanserae</taxon>
        <taxon>Galliformes</taxon>
        <taxon>Phasianidae</taxon>
        <taxon>Perdicinae</taxon>
        <taxon>Coturnix</taxon>
    </lineage>
</organism>
<keyword evidence="3" id="KW-0560">Oxidoreductase</keyword>
<dbReference type="GO" id="GO:0034440">
    <property type="term" value="P:lipid oxidation"/>
    <property type="evidence" value="ECO:0007669"/>
    <property type="project" value="InterPro"/>
</dbReference>
<dbReference type="SUPFAM" id="SSF48484">
    <property type="entry name" value="Lipoxigenase"/>
    <property type="match status" value="1"/>
</dbReference>
<feature type="domain" description="Lipoxygenase" evidence="4">
    <location>
        <begin position="1"/>
        <end position="147"/>
    </location>
</feature>
<gene>
    <name evidence="5" type="primary">LOC107307543</name>
</gene>
<keyword evidence="6" id="KW-1185">Reference proteome</keyword>
<evidence type="ECO:0000256" key="2">
    <source>
        <dbReference type="ARBA" id="ARBA00022964"/>
    </source>
</evidence>
<dbReference type="AlphaFoldDB" id="A0A8C2SRR0"/>
<dbReference type="Pfam" id="PF00305">
    <property type="entry name" value="Lipoxygenase"/>
    <property type="match status" value="1"/>
</dbReference>
<dbReference type="GO" id="GO:0016702">
    <property type="term" value="F:oxidoreductase activity, acting on single donors with incorporation of molecular oxygen, incorporation of two atoms of oxygen"/>
    <property type="evidence" value="ECO:0007669"/>
    <property type="project" value="InterPro"/>
</dbReference>
<dbReference type="PROSITE" id="PS51393">
    <property type="entry name" value="LIPOXYGENASE_3"/>
    <property type="match status" value="1"/>
</dbReference>
<protein>
    <submittedName>
        <fullName evidence="5">Arachidonate 12-lipoxygenase, 12R-type-like</fullName>
    </submittedName>
</protein>
<evidence type="ECO:0000256" key="3">
    <source>
        <dbReference type="ARBA" id="ARBA00023002"/>
    </source>
</evidence>
<accession>A0A8C2SRR0</accession>
<dbReference type="InterPro" id="IPR000907">
    <property type="entry name" value="LipOase"/>
</dbReference>
<sequence length="147" mass="16560">MRGMGGDMGGYGGTMIIYTCSAHHAATNSGQFELGSFMPNMPAAMRAPPPSHKSPLSLHDFLDSLPAVNTTCRVLSVLWVLRNEPIDMLPLGHYPDRHFTEPVPLRSMSRFRRRLNRISQKIRNRNRKLQLPYPYLDPSNVENSVAI</sequence>
<keyword evidence="1" id="KW-0479">Metal-binding</keyword>
<dbReference type="Ensembl" id="ENSCJPT00005003882.1">
    <property type="protein sequence ID" value="ENSCJPP00005002178.1"/>
    <property type="gene ID" value="ENSCJPG00005002335.1"/>
</dbReference>
<proteinExistence type="predicted"/>